<dbReference type="Proteomes" id="UP000594459">
    <property type="component" value="Chromosome"/>
</dbReference>
<dbReference type="RefSeq" id="WP_200981848.1">
    <property type="nucleotide sequence ID" value="NZ_CP064654.1"/>
</dbReference>
<keyword evidence="3" id="KW-1185">Reference proteome</keyword>
<sequence>MERQLPARLTGLAPIVLPLAVVALARAMTFTDWAVANTFWAALLFAWLVTDSLMLGTIAKAKDRRPGLHASLGALAIAAVVVLAGAAGPVRSTIHALPPLVAAAALTIALFLGWSALRFLAAVRQGQPIDAAAMEALPESMAPVVRFASAESRVMRLALFGWRRAQDIPAGAVGFSYHCYLLPMIWTLLVLQGIELAVMHFLLLQWNPTVAWIWFALGMAGGLWIMGLAQSFRIYPVLLTEEGLRVRSGIMIDVLVPYAAIGAQVSGFAREQVKDGGTFNQAVLSWPNVMLALDHPLRVKPLIGRAREVSAVAMRIDDSAAFNEALAARCDGAGK</sequence>
<feature type="transmembrane region" description="Helical" evidence="1">
    <location>
        <begin position="209"/>
        <end position="229"/>
    </location>
</feature>
<evidence type="ECO:0000256" key="1">
    <source>
        <dbReference type="SAM" id="Phobius"/>
    </source>
</evidence>
<protein>
    <submittedName>
        <fullName evidence="2">Uncharacterized protein</fullName>
    </submittedName>
</protein>
<accession>A0A7S8F472</accession>
<dbReference type="KEGG" id="qso:IRL76_13580"/>
<feature type="transmembrane region" description="Helical" evidence="1">
    <location>
        <begin position="180"/>
        <end position="203"/>
    </location>
</feature>
<feature type="transmembrane region" description="Helical" evidence="1">
    <location>
        <begin position="96"/>
        <end position="117"/>
    </location>
</feature>
<reference evidence="2 3" key="1">
    <citation type="submission" date="2020-11" db="EMBL/GenBank/DDBJ databases">
        <title>The genome sequence of Erythrobacter sp. 6D36.</title>
        <authorList>
            <person name="Liu Y."/>
        </authorList>
    </citation>
    <scope>NUCLEOTIDE SEQUENCE [LARGE SCALE GENOMIC DNA]</scope>
    <source>
        <strain evidence="2 3">6D36</strain>
    </source>
</reference>
<dbReference type="EMBL" id="CP064654">
    <property type="protein sequence ID" value="QPC98844.1"/>
    <property type="molecule type" value="Genomic_DNA"/>
</dbReference>
<keyword evidence="1" id="KW-0812">Transmembrane</keyword>
<evidence type="ECO:0000313" key="3">
    <source>
        <dbReference type="Proteomes" id="UP000594459"/>
    </source>
</evidence>
<organism evidence="2 3">
    <name type="scientific">Qipengyuania soli</name>
    <dbReference type="NCBI Taxonomy" id="2782568"/>
    <lineage>
        <taxon>Bacteria</taxon>
        <taxon>Pseudomonadati</taxon>
        <taxon>Pseudomonadota</taxon>
        <taxon>Alphaproteobacteria</taxon>
        <taxon>Sphingomonadales</taxon>
        <taxon>Erythrobacteraceae</taxon>
        <taxon>Qipengyuania</taxon>
    </lineage>
</organism>
<proteinExistence type="predicted"/>
<gene>
    <name evidence="2" type="ORF">IRL76_13580</name>
</gene>
<feature type="transmembrane region" description="Helical" evidence="1">
    <location>
        <begin position="70"/>
        <end position="90"/>
    </location>
</feature>
<name>A0A7S8F472_9SPHN</name>
<dbReference type="AlphaFoldDB" id="A0A7S8F472"/>
<keyword evidence="1" id="KW-1133">Transmembrane helix</keyword>
<feature type="transmembrane region" description="Helical" evidence="1">
    <location>
        <begin position="37"/>
        <end position="58"/>
    </location>
</feature>
<evidence type="ECO:0000313" key="2">
    <source>
        <dbReference type="EMBL" id="QPC98844.1"/>
    </source>
</evidence>
<keyword evidence="1" id="KW-0472">Membrane</keyword>